<feature type="transmembrane region" description="Helical" evidence="1">
    <location>
        <begin position="92"/>
        <end position="110"/>
    </location>
</feature>
<keyword evidence="3" id="KW-1185">Reference proteome</keyword>
<reference evidence="2" key="1">
    <citation type="submission" date="2021-06" db="EMBL/GenBank/DDBJ databases">
        <authorList>
            <person name="Kallberg Y."/>
            <person name="Tangrot J."/>
            <person name="Rosling A."/>
        </authorList>
    </citation>
    <scope>NUCLEOTIDE SEQUENCE</scope>
    <source>
        <strain evidence="2">IA702</strain>
    </source>
</reference>
<feature type="transmembrane region" description="Helical" evidence="1">
    <location>
        <begin position="15"/>
        <end position="32"/>
    </location>
</feature>
<feature type="transmembrane region" description="Helical" evidence="1">
    <location>
        <begin position="44"/>
        <end position="61"/>
    </location>
</feature>
<keyword evidence="1" id="KW-0472">Membrane</keyword>
<evidence type="ECO:0000313" key="3">
    <source>
        <dbReference type="Proteomes" id="UP000789572"/>
    </source>
</evidence>
<dbReference type="Proteomes" id="UP000789572">
    <property type="component" value="Unassembled WGS sequence"/>
</dbReference>
<evidence type="ECO:0000313" key="2">
    <source>
        <dbReference type="EMBL" id="CAG8525404.1"/>
    </source>
</evidence>
<protein>
    <submittedName>
        <fullName evidence="2">3951_t:CDS:1</fullName>
    </submittedName>
</protein>
<proteinExistence type="predicted"/>
<gene>
    <name evidence="2" type="ORF">POCULU_LOCUS3790</name>
</gene>
<organism evidence="2 3">
    <name type="scientific">Paraglomus occultum</name>
    <dbReference type="NCBI Taxonomy" id="144539"/>
    <lineage>
        <taxon>Eukaryota</taxon>
        <taxon>Fungi</taxon>
        <taxon>Fungi incertae sedis</taxon>
        <taxon>Mucoromycota</taxon>
        <taxon>Glomeromycotina</taxon>
        <taxon>Glomeromycetes</taxon>
        <taxon>Paraglomerales</taxon>
        <taxon>Paraglomeraceae</taxon>
        <taxon>Paraglomus</taxon>
    </lineage>
</organism>
<name>A0A9N9ACL0_9GLOM</name>
<accession>A0A9N9ACL0</accession>
<evidence type="ECO:0000256" key="1">
    <source>
        <dbReference type="SAM" id="Phobius"/>
    </source>
</evidence>
<feature type="transmembrane region" description="Helical" evidence="1">
    <location>
        <begin position="117"/>
        <end position="135"/>
    </location>
</feature>
<sequence length="198" mass="21415">MTDPELGTELNCAKAIATFAVIGAGLTTFYIIKKQDISLSIFKLLINGMALTFAISTIKLLNNPLNFYDNYDPQSYTSVIYITGAAEENAMMTAYELMILMILTLISYTLKRTRLTNGHVIVGIILLIILWVSGIEYSQNSGTVDADVPPFNSMEHVSSVNAMGHVPPVNSMGHVPPVNSMGHVPPVNVMGHVPAGVC</sequence>
<keyword evidence="1" id="KW-1133">Transmembrane helix</keyword>
<comment type="caution">
    <text evidence="2">The sequence shown here is derived from an EMBL/GenBank/DDBJ whole genome shotgun (WGS) entry which is preliminary data.</text>
</comment>
<dbReference type="EMBL" id="CAJVPJ010000445">
    <property type="protein sequence ID" value="CAG8525404.1"/>
    <property type="molecule type" value="Genomic_DNA"/>
</dbReference>
<keyword evidence="1" id="KW-0812">Transmembrane</keyword>
<dbReference type="AlphaFoldDB" id="A0A9N9ACL0"/>